<dbReference type="InterPro" id="IPR006703">
    <property type="entry name" value="G_AIG1"/>
</dbReference>
<keyword evidence="12" id="KW-0460">Magnesium</keyword>
<dbReference type="PANTHER" id="PTHR10903">
    <property type="entry name" value="GTPASE, IMAP FAMILY MEMBER-RELATED"/>
    <property type="match status" value="1"/>
</dbReference>
<evidence type="ECO:0000256" key="18">
    <source>
        <dbReference type="SAM" id="Coils"/>
    </source>
</evidence>
<evidence type="ECO:0000256" key="3">
    <source>
        <dbReference type="ARBA" id="ARBA00008535"/>
    </source>
</evidence>
<dbReference type="EMBL" id="CAJPEV010005755">
    <property type="protein sequence ID" value="CAG0903478.1"/>
    <property type="molecule type" value="Genomic_DNA"/>
</dbReference>
<evidence type="ECO:0000313" key="21">
    <source>
        <dbReference type="Proteomes" id="UP000677054"/>
    </source>
</evidence>
<evidence type="ECO:0000256" key="8">
    <source>
        <dbReference type="ARBA" id="ARBA00022723"/>
    </source>
</evidence>
<feature type="coiled-coil region" evidence="18">
    <location>
        <begin position="15"/>
        <end position="75"/>
    </location>
</feature>
<dbReference type="InterPro" id="IPR045058">
    <property type="entry name" value="GIMA/IAN/Toc"/>
</dbReference>
<evidence type="ECO:0000256" key="4">
    <source>
        <dbReference type="ARBA" id="ARBA00022448"/>
    </source>
</evidence>
<evidence type="ECO:0000256" key="12">
    <source>
        <dbReference type="ARBA" id="ARBA00022842"/>
    </source>
</evidence>
<proteinExistence type="inferred from homology"/>
<dbReference type="GO" id="GO:0016787">
    <property type="term" value="F:hydrolase activity"/>
    <property type="evidence" value="ECO:0007669"/>
    <property type="project" value="UniProtKB-KW"/>
</dbReference>
<dbReference type="Pfam" id="PF04548">
    <property type="entry name" value="AIG1"/>
    <property type="match status" value="1"/>
</dbReference>
<keyword evidence="5" id="KW-0150">Chloroplast</keyword>
<keyword evidence="15" id="KW-0342">GTP-binding</keyword>
<dbReference type="InterPro" id="IPR027417">
    <property type="entry name" value="P-loop_NTPase"/>
</dbReference>
<dbReference type="SUPFAM" id="SSF52540">
    <property type="entry name" value="P-loop containing nucleoside triphosphate hydrolases"/>
    <property type="match status" value="1"/>
</dbReference>
<evidence type="ECO:0000256" key="9">
    <source>
        <dbReference type="ARBA" id="ARBA00022741"/>
    </source>
</evidence>
<dbReference type="GO" id="GO:0015031">
    <property type="term" value="P:protein transport"/>
    <property type="evidence" value="ECO:0007669"/>
    <property type="project" value="UniProtKB-KW"/>
</dbReference>
<keyword evidence="18" id="KW-0175">Coiled coil</keyword>
<protein>
    <recommendedName>
        <fullName evidence="19">AIG1-type G domain-containing protein</fullName>
    </recommendedName>
</protein>
<keyword evidence="7" id="KW-0812">Transmembrane</keyword>
<comment type="similarity">
    <text evidence="3">Belongs to the TRAFAC class TrmE-Era-EngA-EngB-Septin-like GTPase superfamily. AIG1/Toc34/Toc159-like paraseptin GTPase family. IAN subfamily.</text>
</comment>
<dbReference type="EMBL" id="LR905272">
    <property type="protein sequence ID" value="CAD7253381.1"/>
    <property type="molecule type" value="Genomic_DNA"/>
</dbReference>
<sequence length="368" mass="42025">WEHIARFSAQPVESIESVKSRVEKLTESKKEAEKELKQLRENIKNDRENWGSERQKLLEERIRNNESRIQAERSRLGGPSWLDTLRGVLPTVLTVIGKIIKLAAGDKKTICIIGVTGSGKSTLGNVLLGRPRNDPTGFKTSAYSSSCTLEVESLDGRWLGNGDAIRVMDTPGHGDAGGRDQELRRKMVSSLEKEGAVHAFIWVKNSQKPRFDLLELEHFDILKDIFGVSFYTNLIVVFSRWSFDARRERLRQDEGVTLEKAKESLHTSLAEHFPWARDRPVPMAAVDACFAEDDPAEASAFRAETASLWRCIDQLAARPVESVQTRRFRDQEIEREKNRQRLQTEMARRQLMGENTRRAEPDRRCQIL</sequence>
<dbReference type="Proteomes" id="UP000677054">
    <property type="component" value="Unassembled WGS sequence"/>
</dbReference>
<evidence type="ECO:0000256" key="17">
    <source>
        <dbReference type="ARBA" id="ARBA00024013"/>
    </source>
</evidence>
<feature type="non-terminal residue" evidence="20">
    <location>
        <position position="368"/>
    </location>
</feature>
<dbReference type="GO" id="GO:0005525">
    <property type="term" value="F:GTP binding"/>
    <property type="evidence" value="ECO:0007669"/>
    <property type="project" value="UniProtKB-KW"/>
</dbReference>
<keyword evidence="9" id="KW-0547">Nucleotide-binding</keyword>
<evidence type="ECO:0000256" key="11">
    <source>
        <dbReference type="ARBA" id="ARBA00022805"/>
    </source>
</evidence>
<keyword evidence="4" id="KW-0813">Transport</keyword>
<accession>A0A7R9FSX4</accession>
<keyword evidence="6" id="KW-0934">Plastid</keyword>
<comment type="cofactor">
    <cofactor evidence="1">
        <name>Mg(2+)</name>
        <dbReference type="ChEBI" id="CHEBI:18420"/>
    </cofactor>
</comment>
<dbReference type="GO" id="GO:0046872">
    <property type="term" value="F:metal ion binding"/>
    <property type="evidence" value="ECO:0007669"/>
    <property type="project" value="UniProtKB-KW"/>
</dbReference>
<evidence type="ECO:0000256" key="15">
    <source>
        <dbReference type="ARBA" id="ARBA00023134"/>
    </source>
</evidence>
<dbReference type="GO" id="GO:0016020">
    <property type="term" value="C:membrane"/>
    <property type="evidence" value="ECO:0007669"/>
    <property type="project" value="UniProtKB-SubCell"/>
</dbReference>
<keyword evidence="21" id="KW-1185">Reference proteome</keyword>
<keyword evidence="13" id="KW-0653">Protein transport</keyword>
<feature type="domain" description="AIG1-type G" evidence="19">
    <location>
        <begin position="109"/>
        <end position="240"/>
    </location>
</feature>
<dbReference type="PANTHER" id="PTHR10903:SF135">
    <property type="entry name" value="TRANSLOCASE OF CHLOROPLAST 120, CHLOROPLASTIC-RELATED"/>
    <property type="match status" value="1"/>
</dbReference>
<comment type="subcellular location">
    <subcellularLocation>
        <location evidence="2">Membrane</location>
        <topology evidence="2">Single-pass membrane protein</topology>
    </subcellularLocation>
    <subcellularLocation>
        <location evidence="17">Plastid</location>
        <location evidence="17">Chloroplast outer membrane</location>
    </subcellularLocation>
</comment>
<reference evidence="20" key="1">
    <citation type="submission" date="2020-11" db="EMBL/GenBank/DDBJ databases">
        <authorList>
            <person name="Tran Van P."/>
        </authorList>
    </citation>
    <scope>NUCLEOTIDE SEQUENCE</scope>
</reference>
<evidence type="ECO:0000259" key="19">
    <source>
        <dbReference type="Pfam" id="PF04548"/>
    </source>
</evidence>
<keyword evidence="8" id="KW-0479">Metal-binding</keyword>
<evidence type="ECO:0000256" key="14">
    <source>
        <dbReference type="ARBA" id="ARBA00022989"/>
    </source>
</evidence>
<gene>
    <name evidence="20" type="ORF">DSTB1V02_LOCUS13131</name>
</gene>
<keyword evidence="10" id="KW-0378">Hydrolase</keyword>
<organism evidence="20">
    <name type="scientific">Darwinula stevensoni</name>
    <dbReference type="NCBI Taxonomy" id="69355"/>
    <lineage>
        <taxon>Eukaryota</taxon>
        <taxon>Metazoa</taxon>
        <taxon>Ecdysozoa</taxon>
        <taxon>Arthropoda</taxon>
        <taxon>Crustacea</taxon>
        <taxon>Oligostraca</taxon>
        <taxon>Ostracoda</taxon>
        <taxon>Podocopa</taxon>
        <taxon>Podocopida</taxon>
        <taxon>Darwinulocopina</taxon>
        <taxon>Darwinuloidea</taxon>
        <taxon>Darwinulidae</taxon>
        <taxon>Darwinula</taxon>
    </lineage>
</organism>
<evidence type="ECO:0000256" key="7">
    <source>
        <dbReference type="ARBA" id="ARBA00022692"/>
    </source>
</evidence>
<evidence type="ECO:0000256" key="6">
    <source>
        <dbReference type="ARBA" id="ARBA00022640"/>
    </source>
</evidence>
<name>A0A7R9FSX4_9CRUS</name>
<keyword evidence="16" id="KW-0472">Membrane</keyword>
<evidence type="ECO:0000256" key="10">
    <source>
        <dbReference type="ARBA" id="ARBA00022801"/>
    </source>
</evidence>
<dbReference type="AlphaFoldDB" id="A0A7R9FSX4"/>
<evidence type="ECO:0000313" key="20">
    <source>
        <dbReference type="EMBL" id="CAD7253381.1"/>
    </source>
</evidence>
<dbReference type="OrthoDB" id="8954335at2759"/>
<evidence type="ECO:0000256" key="1">
    <source>
        <dbReference type="ARBA" id="ARBA00001946"/>
    </source>
</evidence>
<keyword evidence="14" id="KW-1133">Transmembrane helix</keyword>
<evidence type="ECO:0000256" key="2">
    <source>
        <dbReference type="ARBA" id="ARBA00004167"/>
    </source>
</evidence>
<evidence type="ECO:0000256" key="5">
    <source>
        <dbReference type="ARBA" id="ARBA00022528"/>
    </source>
</evidence>
<evidence type="ECO:0000256" key="16">
    <source>
        <dbReference type="ARBA" id="ARBA00023136"/>
    </source>
</evidence>
<evidence type="ECO:0000256" key="13">
    <source>
        <dbReference type="ARBA" id="ARBA00022927"/>
    </source>
</evidence>
<keyword evidence="11" id="KW-1002">Plastid outer membrane</keyword>
<dbReference type="Gene3D" id="3.40.50.300">
    <property type="entry name" value="P-loop containing nucleotide triphosphate hydrolases"/>
    <property type="match status" value="1"/>
</dbReference>